<dbReference type="GO" id="GO:0015250">
    <property type="term" value="F:water channel activity"/>
    <property type="evidence" value="ECO:0007669"/>
    <property type="project" value="TreeGrafter"/>
</dbReference>
<evidence type="ECO:0000256" key="8">
    <source>
        <dbReference type="SAM" id="Phobius"/>
    </source>
</evidence>
<organism evidence="9 10">
    <name type="scientific">Syncephalis pseudoplumigaleata</name>
    <dbReference type="NCBI Taxonomy" id="1712513"/>
    <lineage>
        <taxon>Eukaryota</taxon>
        <taxon>Fungi</taxon>
        <taxon>Fungi incertae sedis</taxon>
        <taxon>Zoopagomycota</taxon>
        <taxon>Zoopagomycotina</taxon>
        <taxon>Zoopagomycetes</taxon>
        <taxon>Zoopagales</taxon>
        <taxon>Piptocephalidaceae</taxon>
        <taxon>Syncephalis</taxon>
    </lineage>
</organism>
<keyword evidence="3 7" id="KW-0813">Transport</keyword>
<dbReference type="InterPro" id="IPR023271">
    <property type="entry name" value="Aquaporin-like"/>
</dbReference>
<evidence type="ECO:0000256" key="1">
    <source>
        <dbReference type="ARBA" id="ARBA00004141"/>
    </source>
</evidence>
<feature type="non-terminal residue" evidence="9">
    <location>
        <position position="256"/>
    </location>
</feature>
<name>A0A4P9YZH7_9FUNG</name>
<evidence type="ECO:0000256" key="4">
    <source>
        <dbReference type="ARBA" id="ARBA00022692"/>
    </source>
</evidence>
<feature type="transmembrane region" description="Helical" evidence="8">
    <location>
        <begin position="228"/>
        <end position="251"/>
    </location>
</feature>
<comment type="similarity">
    <text evidence="2 7">Belongs to the MIP/aquaporin (TC 1.A.8) family.</text>
</comment>
<feature type="transmembrane region" description="Helical" evidence="8">
    <location>
        <begin position="20"/>
        <end position="38"/>
    </location>
</feature>
<feature type="transmembrane region" description="Helical" evidence="8">
    <location>
        <begin position="44"/>
        <end position="62"/>
    </location>
</feature>
<feature type="transmembrane region" description="Helical" evidence="8">
    <location>
        <begin position="145"/>
        <end position="165"/>
    </location>
</feature>
<dbReference type="OrthoDB" id="3222at2759"/>
<dbReference type="PANTHER" id="PTHR43829:SF9">
    <property type="entry name" value="AQUAPORIN-9"/>
    <property type="match status" value="1"/>
</dbReference>
<accession>A0A4P9YZH7</accession>
<evidence type="ECO:0000256" key="6">
    <source>
        <dbReference type="ARBA" id="ARBA00023136"/>
    </source>
</evidence>
<reference evidence="10" key="1">
    <citation type="journal article" date="2018" name="Nat. Microbiol.">
        <title>Leveraging single-cell genomics to expand the fungal tree of life.</title>
        <authorList>
            <person name="Ahrendt S.R."/>
            <person name="Quandt C.A."/>
            <person name="Ciobanu D."/>
            <person name="Clum A."/>
            <person name="Salamov A."/>
            <person name="Andreopoulos B."/>
            <person name="Cheng J.F."/>
            <person name="Woyke T."/>
            <person name="Pelin A."/>
            <person name="Henrissat B."/>
            <person name="Reynolds N.K."/>
            <person name="Benny G.L."/>
            <person name="Smith M.E."/>
            <person name="James T.Y."/>
            <person name="Grigoriev I.V."/>
        </authorList>
    </citation>
    <scope>NUCLEOTIDE SEQUENCE [LARGE SCALE GENOMIC DNA]</scope>
    <source>
        <strain evidence="10">Benny S71-1</strain>
    </source>
</reference>
<sequence>LRAFRRCQHKYRDYLGEFMATLVFLILGLAVNAQYTLWSKATDSFAACYGWGFAIVCGVYVGRRISSAHLNPAVTLSLYLFRGFPGRKVAGYCVAQLLGAFLATAVVYGCFRSGLDKFDGGIRQWQGEQATSNIFYVHPRPEVSFANHFLSEFVGSCILMIVICAVSDRHNNHDSDIVLPISLGFTVASVLLSLGYSTGLSINPARDIGPRLFGLCVYGSSAFSNNHYYFWVPTVAAFVGAPAGCLLYDLFVPSTP</sequence>
<keyword evidence="4 7" id="KW-0812">Transmembrane</keyword>
<dbReference type="Proteomes" id="UP000278143">
    <property type="component" value="Unassembled WGS sequence"/>
</dbReference>
<evidence type="ECO:0000256" key="7">
    <source>
        <dbReference type="RuleBase" id="RU000477"/>
    </source>
</evidence>
<keyword evidence="10" id="KW-1185">Reference proteome</keyword>
<dbReference type="GO" id="GO:0015254">
    <property type="term" value="F:glycerol channel activity"/>
    <property type="evidence" value="ECO:0007669"/>
    <property type="project" value="TreeGrafter"/>
</dbReference>
<dbReference type="GO" id="GO:0005886">
    <property type="term" value="C:plasma membrane"/>
    <property type="evidence" value="ECO:0007669"/>
    <property type="project" value="TreeGrafter"/>
</dbReference>
<dbReference type="SUPFAM" id="SSF81338">
    <property type="entry name" value="Aquaporin-like"/>
    <property type="match status" value="1"/>
</dbReference>
<feature type="transmembrane region" description="Helical" evidence="8">
    <location>
        <begin position="177"/>
        <end position="196"/>
    </location>
</feature>
<dbReference type="PANTHER" id="PTHR43829">
    <property type="entry name" value="AQUAPORIN OR AQUAGLYCEROPORIN RELATED"/>
    <property type="match status" value="1"/>
</dbReference>
<dbReference type="PRINTS" id="PR00783">
    <property type="entry name" value="MINTRINSICP"/>
</dbReference>
<feature type="non-terminal residue" evidence="9">
    <location>
        <position position="1"/>
    </location>
</feature>
<comment type="subcellular location">
    <subcellularLocation>
        <location evidence="1">Membrane</location>
        <topology evidence="1">Multi-pass membrane protein</topology>
    </subcellularLocation>
</comment>
<protein>
    <submittedName>
        <fullName evidence="9">Aquaporin-like protein</fullName>
    </submittedName>
</protein>
<gene>
    <name evidence="9" type="ORF">SYNPS1DRAFT_6849</name>
</gene>
<proteinExistence type="inferred from homology"/>
<keyword evidence="5 8" id="KW-1133">Transmembrane helix</keyword>
<evidence type="ECO:0000256" key="3">
    <source>
        <dbReference type="ARBA" id="ARBA00022448"/>
    </source>
</evidence>
<evidence type="ECO:0000313" key="9">
    <source>
        <dbReference type="EMBL" id="RKP25504.1"/>
    </source>
</evidence>
<dbReference type="InterPro" id="IPR022357">
    <property type="entry name" value="MIP_CS"/>
</dbReference>
<evidence type="ECO:0000256" key="5">
    <source>
        <dbReference type="ARBA" id="ARBA00022989"/>
    </source>
</evidence>
<keyword evidence="6 8" id="KW-0472">Membrane</keyword>
<dbReference type="Pfam" id="PF00230">
    <property type="entry name" value="MIP"/>
    <property type="match status" value="1"/>
</dbReference>
<dbReference type="AlphaFoldDB" id="A0A4P9YZH7"/>
<evidence type="ECO:0000256" key="2">
    <source>
        <dbReference type="ARBA" id="ARBA00006175"/>
    </source>
</evidence>
<feature type="transmembrane region" description="Helical" evidence="8">
    <location>
        <begin position="89"/>
        <end position="108"/>
    </location>
</feature>
<dbReference type="PROSITE" id="PS00221">
    <property type="entry name" value="MIP"/>
    <property type="match status" value="1"/>
</dbReference>
<evidence type="ECO:0000313" key="10">
    <source>
        <dbReference type="Proteomes" id="UP000278143"/>
    </source>
</evidence>
<dbReference type="Gene3D" id="1.20.1080.10">
    <property type="entry name" value="Glycerol uptake facilitator protein"/>
    <property type="match status" value="1"/>
</dbReference>
<dbReference type="NCBIfam" id="TIGR00861">
    <property type="entry name" value="MIP"/>
    <property type="match status" value="1"/>
</dbReference>
<dbReference type="InterPro" id="IPR050363">
    <property type="entry name" value="MIP/Aquaporin"/>
</dbReference>
<dbReference type="EMBL" id="KZ989723">
    <property type="protein sequence ID" value="RKP25504.1"/>
    <property type="molecule type" value="Genomic_DNA"/>
</dbReference>
<dbReference type="InterPro" id="IPR000425">
    <property type="entry name" value="MIP"/>
</dbReference>
<dbReference type="CDD" id="cd00333">
    <property type="entry name" value="MIP"/>
    <property type="match status" value="1"/>
</dbReference>